<dbReference type="GO" id="GO:0003676">
    <property type="term" value="F:nucleic acid binding"/>
    <property type="evidence" value="ECO:0007669"/>
    <property type="project" value="InterPro"/>
</dbReference>
<dbReference type="GO" id="GO:0005634">
    <property type="term" value="C:nucleus"/>
    <property type="evidence" value="ECO:0007669"/>
    <property type="project" value="TreeGrafter"/>
</dbReference>
<dbReference type="CDD" id="cd12434">
    <property type="entry name" value="RRM_RCAN_like"/>
    <property type="match status" value="1"/>
</dbReference>
<dbReference type="OrthoDB" id="17212at2759"/>
<dbReference type="GeneID" id="19462670"/>
<dbReference type="Gene3D" id="3.30.70.330">
    <property type="match status" value="1"/>
</dbReference>
<dbReference type="OMA" id="RIVCSFH"/>
<dbReference type="HOGENOM" id="CLU_050705_0_0_1"/>
<keyword evidence="4" id="KW-1185">Reference proteome</keyword>
<accession>S3DW82</accession>
<dbReference type="EMBL" id="KE145363">
    <property type="protein sequence ID" value="EPE30648.1"/>
    <property type="molecule type" value="Genomic_DNA"/>
</dbReference>
<dbReference type="STRING" id="1116229.S3DW82"/>
<evidence type="ECO:0000256" key="2">
    <source>
        <dbReference type="SAM" id="MobiDB-lite"/>
    </source>
</evidence>
<reference evidence="3 4" key="1">
    <citation type="journal article" date="2013" name="BMC Genomics">
        <title>Genomics-driven discovery of the pneumocandin biosynthetic gene cluster in the fungus Glarea lozoyensis.</title>
        <authorList>
            <person name="Chen L."/>
            <person name="Yue Q."/>
            <person name="Zhang X."/>
            <person name="Xiang M."/>
            <person name="Wang C."/>
            <person name="Li S."/>
            <person name="Che Y."/>
            <person name="Ortiz-Lopez F.J."/>
            <person name="Bills G.F."/>
            <person name="Liu X."/>
            <person name="An Z."/>
        </authorList>
    </citation>
    <scope>NUCLEOTIDE SEQUENCE [LARGE SCALE GENOMIC DNA]</scope>
    <source>
        <strain evidence="4">ATCC 20868 / MF5171</strain>
    </source>
</reference>
<dbReference type="AlphaFoldDB" id="S3DW82"/>
<dbReference type="FunFam" id="3.30.70.330:FF:000503">
    <property type="entry name" value="Calcineurin binding protein, putative"/>
    <property type="match status" value="1"/>
</dbReference>
<dbReference type="PANTHER" id="PTHR10300">
    <property type="entry name" value="CALCIPRESSIN"/>
    <property type="match status" value="1"/>
</dbReference>
<dbReference type="InterPro" id="IPR012677">
    <property type="entry name" value="Nucleotide-bd_a/b_plait_sf"/>
</dbReference>
<protein>
    <submittedName>
        <fullName evidence="3">RNA-binding, RBD</fullName>
    </submittedName>
</protein>
<evidence type="ECO:0000256" key="1">
    <source>
        <dbReference type="ARBA" id="ARBA00008209"/>
    </source>
</evidence>
<dbReference type="GO" id="GO:0008597">
    <property type="term" value="F:calcium-dependent protein serine/threonine phosphatase regulator activity"/>
    <property type="evidence" value="ECO:0007669"/>
    <property type="project" value="TreeGrafter"/>
</dbReference>
<proteinExistence type="inferred from homology"/>
<gene>
    <name evidence="3" type="ORF">GLAREA_03615</name>
</gene>
<dbReference type="Pfam" id="PF04847">
    <property type="entry name" value="Calcipressin"/>
    <property type="match status" value="1"/>
</dbReference>
<comment type="similarity">
    <text evidence="1">Belongs to the RCAN family.</text>
</comment>
<dbReference type="SUPFAM" id="SSF54928">
    <property type="entry name" value="RNA-binding domain, RBD"/>
    <property type="match status" value="1"/>
</dbReference>
<dbReference type="InterPro" id="IPR006931">
    <property type="entry name" value="Calcipressin"/>
</dbReference>
<feature type="region of interest" description="Disordered" evidence="2">
    <location>
        <begin position="174"/>
        <end position="195"/>
    </location>
</feature>
<dbReference type="GO" id="GO:0019722">
    <property type="term" value="P:calcium-mediated signaling"/>
    <property type="evidence" value="ECO:0007669"/>
    <property type="project" value="InterPro"/>
</dbReference>
<dbReference type="RefSeq" id="XP_008082059.1">
    <property type="nucleotide sequence ID" value="XM_008083868.1"/>
</dbReference>
<name>S3DW82_GLAL2</name>
<dbReference type="GO" id="GO:0005737">
    <property type="term" value="C:cytoplasm"/>
    <property type="evidence" value="ECO:0007669"/>
    <property type="project" value="TreeGrafter"/>
</dbReference>
<dbReference type="Proteomes" id="UP000016922">
    <property type="component" value="Unassembled WGS sequence"/>
</dbReference>
<feature type="region of interest" description="Disordered" evidence="2">
    <location>
        <begin position="1"/>
        <end position="21"/>
    </location>
</feature>
<dbReference type="KEGG" id="glz:GLAREA_03615"/>
<organism evidence="3 4">
    <name type="scientific">Glarea lozoyensis (strain ATCC 20868 / MF5171)</name>
    <dbReference type="NCBI Taxonomy" id="1116229"/>
    <lineage>
        <taxon>Eukaryota</taxon>
        <taxon>Fungi</taxon>
        <taxon>Dikarya</taxon>
        <taxon>Ascomycota</taxon>
        <taxon>Pezizomycotina</taxon>
        <taxon>Leotiomycetes</taxon>
        <taxon>Helotiales</taxon>
        <taxon>Helotiaceae</taxon>
        <taxon>Glarea</taxon>
    </lineage>
</organism>
<dbReference type="PANTHER" id="PTHR10300:SF14">
    <property type="entry name" value="PROTEIN SARAH"/>
    <property type="match status" value="1"/>
</dbReference>
<evidence type="ECO:0000313" key="4">
    <source>
        <dbReference type="Proteomes" id="UP000016922"/>
    </source>
</evidence>
<sequence>MSLSPSPESSRPSSRSSRKPMSIDLSNLPQLIQPTPPSNTLIITNLQDPEIFRADNLQTIKDLVNASAPIHSWAPLKSFRRIIVSFFEEDSAIRIKQILDGEAIMGERVKVYFGHATSIEPKDEHLNLPDAGKLFFISPPPSPPHGWEVKMEDAPNKQVHAEDLAEALAKLHHRPRTDLPASPVSDGETEGRTRSGSLVLYNPSEHGLSPNLPAISLDDMTGDISPINVEKPLLAHTSRPPLELMDES</sequence>
<dbReference type="InterPro" id="IPR035979">
    <property type="entry name" value="RBD_domain_sf"/>
</dbReference>
<dbReference type="eggNOG" id="KOG4019">
    <property type="taxonomic scope" value="Eukaryota"/>
</dbReference>
<evidence type="ECO:0000313" key="3">
    <source>
        <dbReference type="EMBL" id="EPE30648.1"/>
    </source>
</evidence>